<gene>
    <name evidence="1" type="ORF">L9F63_017614</name>
</gene>
<dbReference type="Gene3D" id="3.15.10.30">
    <property type="entry name" value="Haemolymph juvenile hormone binding protein"/>
    <property type="match status" value="1"/>
</dbReference>
<proteinExistence type="predicted"/>
<reference evidence="1" key="2">
    <citation type="submission" date="2023-05" db="EMBL/GenBank/DDBJ databases">
        <authorList>
            <person name="Fouks B."/>
        </authorList>
    </citation>
    <scope>NUCLEOTIDE SEQUENCE</scope>
    <source>
        <strain evidence="1">Stay&amp;Tobe</strain>
        <tissue evidence="1">Testes</tissue>
    </source>
</reference>
<accession>A0AAD7ZYU0</accession>
<reference evidence="1" key="1">
    <citation type="journal article" date="2023" name="IScience">
        <title>Live-bearing cockroach genome reveals convergent evolutionary mechanisms linked to viviparity in insects and beyond.</title>
        <authorList>
            <person name="Fouks B."/>
            <person name="Harrison M.C."/>
            <person name="Mikhailova A.A."/>
            <person name="Marchal E."/>
            <person name="English S."/>
            <person name="Carruthers M."/>
            <person name="Jennings E.C."/>
            <person name="Chiamaka E.L."/>
            <person name="Frigard R.A."/>
            <person name="Pippel M."/>
            <person name="Attardo G.M."/>
            <person name="Benoit J.B."/>
            <person name="Bornberg-Bauer E."/>
            <person name="Tobe S.S."/>
        </authorList>
    </citation>
    <scope>NUCLEOTIDE SEQUENCE</scope>
    <source>
        <strain evidence="1">Stay&amp;Tobe</strain>
    </source>
</reference>
<protein>
    <submittedName>
        <fullName evidence="1">Uncharacterized protein</fullName>
    </submittedName>
</protein>
<dbReference type="EMBL" id="JASPKZ010005279">
    <property type="protein sequence ID" value="KAJ9589110.1"/>
    <property type="molecule type" value="Genomic_DNA"/>
</dbReference>
<feature type="non-terminal residue" evidence="1">
    <location>
        <position position="168"/>
    </location>
</feature>
<dbReference type="Proteomes" id="UP001233999">
    <property type="component" value="Unassembled WGS sequence"/>
</dbReference>
<evidence type="ECO:0000313" key="2">
    <source>
        <dbReference type="Proteomes" id="UP001233999"/>
    </source>
</evidence>
<comment type="caution">
    <text evidence="1">The sequence shown here is derived from an EMBL/GenBank/DDBJ whole genome shotgun (WGS) entry which is preliminary data.</text>
</comment>
<sequence>VNELHLENITLTGLGSFVSNEFNFTARFTPFVATFQFDLSLFFNIQVDNVMIGILIEDMIPLYGGGALELGIDNLRIKGQLDVALSTPVTINTMEVDVSIDNTAFDISNTMYLGGTEYAKTFSSFMSETTPQIFENSVVVLLAHFKDLVNNYTKENNISLNDSLLSKS</sequence>
<name>A0AAD7ZYU0_DIPPU</name>
<organism evidence="1 2">
    <name type="scientific">Diploptera punctata</name>
    <name type="common">Pacific beetle cockroach</name>
    <dbReference type="NCBI Taxonomy" id="6984"/>
    <lineage>
        <taxon>Eukaryota</taxon>
        <taxon>Metazoa</taxon>
        <taxon>Ecdysozoa</taxon>
        <taxon>Arthropoda</taxon>
        <taxon>Hexapoda</taxon>
        <taxon>Insecta</taxon>
        <taxon>Pterygota</taxon>
        <taxon>Neoptera</taxon>
        <taxon>Polyneoptera</taxon>
        <taxon>Dictyoptera</taxon>
        <taxon>Blattodea</taxon>
        <taxon>Blaberoidea</taxon>
        <taxon>Blaberidae</taxon>
        <taxon>Diplopterinae</taxon>
        <taxon>Diploptera</taxon>
    </lineage>
</organism>
<dbReference type="InterPro" id="IPR038606">
    <property type="entry name" value="To_sf"/>
</dbReference>
<evidence type="ECO:0000313" key="1">
    <source>
        <dbReference type="EMBL" id="KAJ9589110.1"/>
    </source>
</evidence>
<dbReference type="AlphaFoldDB" id="A0AAD7ZYU0"/>
<keyword evidence="2" id="KW-1185">Reference proteome</keyword>